<sequence length="428" mass="48817">MVMFCSLMAAVIAVSLLVSGIALIVFACSAVQYRTKLIARYAQHKILDYIVATSALNSVSIGLKFFAGLGALMSSVYSLFPLKHRRWNVYFWFFIAETGISFVLSGAHVFLGTYRLDDYFPLNDLARFETSHDLFKLKRHLQYWGSCCGGLDELAFLPHLNGTFSELILLSEHKDDQDEVIAELARQPFLRATVTHPQFGVHEVSCCDRTSHQTLATAAHLLFPQMPENPGFLGKDFIRLTRSELLTFYILHVPTYKQVESCYGTGRAVHCLPHASDCGSTLSRLFMEREAPAMAFSSSVMFGTALAILNMFWIYQLSDKFKSKMTQTNLEYEDDVSEGSEAPEIYLNLKASVWRFSTPREHFKGDVMTLVRPYMLPPIETRVVVVPSFRFFAMMYKREATQKMLDSLLTKKHSKERVVRARRRFTFL</sequence>
<dbReference type="EMBL" id="OA882338">
    <property type="protein sequence ID" value="CAD7274782.1"/>
    <property type="molecule type" value="Genomic_DNA"/>
</dbReference>
<keyword evidence="1" id="KW-0812">Transmembrane</keyword>
<reference evidence="2" key="1">
    <citation type="submission" date="2020-11" db="EMBL/GenBank/DDBJ databases">
        <authorList>
            <person name="Tran Van P."/>
        </authorList>
    </citation>
    <scope>NUCLEOTIDE SEQUENCE</scope>
</reference>
<name>A0A7R9GA39_9CRUS</name>
<evidence type="ECO:0000313" key="2">
    <source>
        <dbReference type="EMBL" id="CAD7274782.1"/>
    </source>
</evidence>
<keyword evidence="1" id="KW-1133">Transmembrane helix</keyword>
<accession>A0A7R9GA39</accession>
<feature type="transmembrane region" description="Helical" evidence="1">
    <location>
        <begin position="6"/>
        <end position="28"/>
    </location>
</feature>
<protein>
    <submittedName>
        <fullName evidence="2">Uncharacterized protein</fullName>
    </submittedName>
</protein>
<organism evidence="2">
    <name type="scientific">Notodromas monacha</name>
    <dbReference type="NCBI Taxonomy" id="399045"/>
    <lineage>
        <taxon>Eukaryota</taxon>
        <taxon>Metazoa</taxon>
        <taxon>Ecdysozoa</taxon>
        <taxon>Arthropoda</taxon>
        <taxon>Crustacea</taxon>
        <taxon>Oligostraca</taxon>
        <taxon>Ostracoda</taxon>
        <taxon>Podocopa</taxon>
        <taxon>Podocopida</taxon>
        <taxon>Cypridocopina</taxon>
        <taxon>Cypridoidea</taxon>
        <taxon>Cyprididae</taxon>
        <taxon>Notodromas</taxon>
    </lineage>
</organism>
<feature type="transmembrane region" description="Helical" evidence="1">
    <location>
        <begin position="49"/>
        <end position="77"/>
    </location>
</feature>
<keyword evidence="3" id="KW-1185">Reference proteome</keyword>
<dbReference type="AlphaFoldDB" id="A0A7R9GA39"/>
<feature type="transmembrane region" description="Helical" evidence="1">
    <location>
        <begin position="293"/>
        <end position="315"/>
    </location>
</feature>
<evidence type="ECO:0000256" key="1">
    <source>
        <dbReference type="SAM" id="Phobius"/>
    </source>
</evidence>
<dbReference type="Proteomes" id="UP000678499">
    <property type="component" value="Unassembled WGS sequence"/>
</dbReference>
<proteinExistence type="predicted"/>
<dbReference type="EMBL" id="CAJPEX010000301">
    <property type="protein sequence ID" value="CAG0914934.1"/>
    <property type="molecule type" value="Genomic_DNA"/>
</dbReference>
<keyword evidence="1" id="KW-0472">Membrane</keyword>
<feature type="transmembrane region" description="Helical" evidence="1">
    <location>
        <begin position="89"/>
        <end position="111"/>
    </location>
</feature>
<gene>
    <name evidence="2" type="ORF">NMOB1V02_LOCUS2603</name>
</gene>
<evidence type="ECO:0000313" key="3">
    <source>
        <dbReference type="Proteomes" id="UP000678499"/>
    </source>
</evidence>